<proteinExistence type="inferred from homology"/>
<dbReference type="NCBIfam" id="TIGR02050">
    <property type="entry name" value="gshA_cyan_rel"/>
    <property type="match status" value="1"/>
</dbReference>
<keyword evidence="7" id="KW-1185">Reference proteome</keyword>
<evidence type="ECO:0000313" key="7">
    <source>
        <dbReference type="Proteomes" id="UP001525379"/>
    </source>
</evidence>
<evidence type="ECO:0000256" key="4">
    <source>
        <dbReference type="ARBA" id="ARBA00048819"/>
    </source>
</evidence>
<dbReference type="SUPFAM" id="SSF55931">
    <property type="entry name" value="Glutamine synthetase/guanido kinase"/>
    <property type="match status" value="1"/>
</dbReference>
<gene>
    <name evidence="6" type="ORF">M3D15_08055</name>
</gene>
<comment type="catalytic activity">
    <reaction evidence="4 5">
        <text>L-cysteine + L-glutamate + ATP = gamma-L-glutamyl-L-cysteine + ADP + phosphate + H(+)</text>
        <dbReference type="Rhea" id="RHEA:13285"/>
        <dbReference type="ChEBI" id="CHEBI:15378"/>
        <dbReference type="ChEBI" id="CHEBI:29985"/>
        <dbReference type="ChEBI" id="CHEBI:30616"/>
        <dbReference type="ChEBI" id="CHEBI:35235"/>
        <dbReference type="ChEBI" id="CHEBI:43474"/>
        <dbReference type="ChEBI" id="CHEBI:58173"/>
        <dbReference type="ChEBI" id="CHEBI:456216"/>
        <dbReference type="EC" id="6.3.2.2"/>
    </reaction>
</comment>
<reference evidence="6 7" key="1">
    <citation type="submission" date="2022-04" db="EMBL/GenBank/DDBJ databases">
        <title>Human microbiome associated bacterial genomes.</title>
        <authorList>
            <person name="Sandstrom S."/>
            <person name="Salamzade R."/>
            <person name="Kalan L.R."/>
        </authorList>
    </citation>
    <scope>NUCLEOTIDE SEQUENCE [LARGE SCALE GENOMIC DNA]</scope>
    <source>
        <strain evidence="7">p3-SID1799</strain>
    </source>
</reference>
<dbReference type="InterPro" id="IPR014746">
    <property type="entry name" value="Gln_synth/guanido_kin_cat_dom"/>
</dbReference>
<dbReference type="RefSeq" id="WP_260104497.1">
    <property type="nucleotide sequence ID" value="NZ_JALXSQ010000033.1"/>
</dbReference>
<dbReference type="InterPro" id="IPR011793">
    <property type="entry name" value="YbdK"/>
</dbReference>
<dbReference type="InterPro" id="IPR006336">
    <property type="entry name" value="GCS2"/>
</dbReference>
<evidence type="ECO:0000313" key="6">
    <source>
        <dbReference type="EMBL" id="MCT2043283.1"/>
    </source>
</evidence>
<organism evidence="6 7">
    <name type="scientific">Pseudoclavibacter albus</name>
    <dbReference type="NCBI Taxonomy" id="272241"/>
    <lineage>
        <taxon>Bacteria</taxon>
        <taxon>Bacillati</taxon>
        <taxon>Actinomycetota</taxon>
        <taxon>Actinomycetes</taxon>
        <taxon>Micrococcales</taxon>
        <taxon>Microbacteriaceae</taxon>
        <taxon>Pseudoclavibacter</taxon>
    </lineage>
</organism>
<evidence type="ECO:0000256" key="3">
    <source>
        <dbReference type="ARBA" id="ARBA00022840"/>
    </source>
</evidence>
<dbReference type="PANTHER" id="PTHR36510:SF1">
    <property type="entry name" value="GLUTAMATE--CYSTEINE LIGASE 2-RELATED"/>
    <property type="match status" value="1"/>
</dbReference>
<evidence type="ECO:0000256" key="2">
    <source>
        <dbReference type="ARBA" id="ARBA00022741"/>
    </source>
</evidence>
<dbReference type="PANTHER" id="PTHR36510">
    <property type="entry name" value="GLUTAMATE--CYSTEINE LIGASE 2-RELATED"/>
    <property type="match status" value="1"/>
</dbReference>
<name>A0ABT2HY89_9MICO</name>
<comment type="similarity">
    <text evidence="5">Belongs to the glutamate--cysteine ligase type 2 family. YbdK subfamily.</text>
</comment>
<dbReference type="Gene3D" id="3.30.590.20">
    <property type="match status" value="1"/>
</dbReference>
<accession>A0ABT2HY89</accession>
<evidence type="ECO:0000256" key="1">
    <source>
        <dbReference type="ARBA" id="ARBA00022598"/>
    </source>
</evidence>
<keyword evidence="3 5" id="KW-0067">ATP-binding</keyword>
<keyword evidence="1 5" id="KW-0436">Ligase</keyword>
<dbReference type="GO" id="GO:0016874">
    <property type="term" value="F:ligase activity"/>
    <property type="evidence" value="ECO:0007669"/>
    <property type="project" value="UniProtKB-KW"/>
</dbReference>
<sequence length="368" mass="40023">MDFADSGRSTLGIEWELAVVDASSGELAGFGPQIVAAIDDPRIVTEYMTNTVELITGVHTCIPEAVAELAELRELLRQATAQRGLAFIGSGSHPTSSWRDATIRDTERFTTMREESKAWADRLAIWGLHTHIGVESRTKVAPVMHVLTATSPVLLAASASSPFWCREDTGFASHRTMLFQQLPHAGTPPAFRSWAEIEEMVDHYIASGIIQSATELRWEIRPTPRFGTIEVRVADGATSLDDLAALTAFTHAIAEATSRALDRGTRMPALCELPLWAHKTNRWRAARYGTGMEVIQHVGSSGTPLARVADELIEWALPAAASLGCVAELERFSGLVRENSADRQRARLAASAGCFEPLLQELIAAARG</sequence>
<dbReference type="InterPro" id="IPR050141">
    <property type="entry name" value="GCL_type2/YbdK_subfam"/>
</dbReference>
<dbReference type="EC" id="6.3.2.2" evidence="5"/>
<dbReference type="HAMAP" id="MF_01609">
    <property type="entry name" value="Glu_cys_ligase_2"/>
    <property type="match status" value="1"/>
</dbReference>
<comment type="function">
    <text evidence="5">ATP-dependent carboxylate-amine ligase which exhibits weak glutamate--cysteine ligase activity.</text>
</comment>
<evidence type="ECO:0000256" key="5">
    <source>
        <dbReference type="HAMAP-Rule" id="MF_01609"/>
    </source>
</evidence>
<keyword evidence="2 5" id="KW-0547">Nucleotide-binding</keyword>
<comment type="caution">
    <text evidence="6">The sequence shown here is derived from an EMBL/GenBank/DDBJ whole genome shotgun (WGS) entry which is preliminary data.</text>
</comment>
<dbReference type="EMBL" id="JALXSQ010000033">
    <property type="protein sequence ID" value="MCT2043283.1"/>
    <property type="molecule type" value="Genomic_DNA"/>
</dbReference>
<dbReference type="Proteomes" id="UP001525379">
    <property type="component" value="Unassembled WGS sequence"/>
</dbReference>
<protein>
    <recommendedName>
        <fullName evidence="5">Putative glutamate--cysteine ligase 2</fullName>
        <ecNumber evidence="5">6.3.2.2</ecNumber>
    </recommendedName>
    <alternativeName>
        <fullName evidence="5">Gamma-glutamylcysteine synthetase 2</fullName>
        <shortName evidence="5">GCS 2</shortName>
        <shortName evidence="5">Gamma-GCS 2</shortName>
    </alternativeName>
</protein>
<dbReference type="Pfam" id="PF04107">
    <property type="entry name" value="GCS2"/>
    <property type="match status" value="1"/>
</dbReference>